<proteinExistence type="predicted"/>
<organism evidence="1 2">
    <name type="scientific">Trachymyrmex septentrionalis</name>
    <dbReference type="NCBI Taxonomy" id="34720"/>
    <lineage>
        <taxon>Eukaryota</taxon>
        <taxon>Metazoa</taxon>
        <taxon>Ecdysozoa</taxon>
        <taxon>Arthropoda</taxon>
        <taxon>Hexapoda</taxon>
        <taxon>Insecta</taxon>
        <taxon>Pterygota</taxon>
        <taxon>Neoptera</taxon>
        <taxon>Endopterygota</taxon>
        <taxon>Hymenoptera</taxon>
        <taxon>Apocrita</taxon>
        <taxon>Aculeata</taxon>
        <taxon>Formicoidea</taxon>
        <taxon>Formicidae</taxon>
        <taxon>Myrmicinae</taxon>
        <taxon>Trachymyrmex</taxon>
    </lineage>
</organism>
<accession>A0A151JZT7</accession>
<protein>
    <submittedName>
        <fullName evidence="1">Uncharacterized protein</fullName>
    </submittedName>
</protein>
<evidence type="ECO:0000313" key="1">
    <source>
        <dbReference type="EMBL" id="KYN42050.1"/>
    </source>
</evidence>
<evidence type="ECO:0000313" key="2">
    <source>
        <dbReference type="Proteomes" id="UP000078541"/>
    </source>
</evidence>
<dbReference type="EMBL" id="KQ981383">
    <property type="protein sequence ID" value="KYN42050.1"/>
    <property type="molecule type" value="Genomic_DNA"/>
</dbReference>
<gene>
    <name evidence="1" type="ORF">ALC56_03519</name>
</gene>
<dbReference type="AlphaFoldDB" id="A0A151JZT7"/>
<reference evidence="1 2" key="1">
    <citation type="submission" date="2016-03" db="EMBL/GenBank/DDBJ databases">
        <title>Trachymyrmex septentrionalis WGS genome.</title>
        <authorList>
            <person name="Nygaard S."/>
            <person name="Hu H."/>
            <person name="Boomsma J."/>
            <person name="Zhang G."/>
        </authorList>
    </citation>
    <scope>NUCLEOTIDE SEQUENCE [LARGE SCALE GENOMIC DNA]</scope>
    <source>
        <strain evidence="1">Tsep2-gDNA-1</strain>
        <tissue evidence="1">Whole body</tissue>
    </source>
</reference>
<name>A0A151JZT7_9HYME</name>
<keyword evidence="2" id="KW-1185">Reference proteome</keyword>
<dbReference type="Proteomes" id="UP000078541">
    <property type="component" value="Unassembled WGS sequence"/>
</dbReference>
<sequence length="49" mass="6069">MFPERWIGSSWKRIQQLASELTERARDSFKYRLQKCIEVRGHYFEHLLK</sequence>